<dbReference type="Proteomes" id="UP001062846">
    <property type="component" value="Chromosome 9"/>
</dbReference>
<evidence type="ECO:0000313" key="2">
    <source>
        <dbReference type="Proteomes" id="UP001062846"/>
    </source>
</evidence>
<proteinExistence type="predicted"/>
<evidence type="ECO:0000313" key="1">
    <source>
        <dbReference type="EMBL" id="KAI8539902.1"/>
    </source>
</evidence>
<keyword evidence="2" id="KW-1185">Reference proteome</keyword>
<comment type="caution">
    <text evidence="1">The sequence shown here is derived from an EMBL/GenBank/DDBJ whole genome shotgun (WGS) entry which is preliminary data.</text>
</comment>
<accession>A0ACC0MG14</accession>
<gene>
    <name evidence="1" type="ORF">RHMOL_Rhmol09G0218800</name>
</gene>
<dbReference type="EMBL" id="CM046396">
    <property type="protein sequence ID" value="KAI8539902.1"/>
    <property type="molecule type" value="Genomic_DNA"/>
</dbReference>
<protein>
    <submittedName>
        <fullName evidence="1">Uncharacterized protein</fullName>
    </submittedName>
</protein>
<name>A0ACC0MG14_RHOML</name>
<sequence>MGLDFARFKFSILQNEGFWDGDYEGPVQSVHGDAGREPDVRFGRRHDPTLLGNQFPATFRRVLVDSGFFSTNSGNSGCPKFW</sequence>
<reference evidence="1" key="1">
    <citation type="submission" date="2022-02" db="EMBL/GenBank/DDBJ databases">
        <title>Plant Genome Project.</title>
        <authorList>
            <person name="Zhang R.-G."/>
        </authorList>
    </citation>
    <scope>NUCLEOTIDE SEQUENCE</scope>
    <source>
        <strain evidence="1">AT1</strain>
    </source>
</reference>
<organism evidence="1 2">
    <name type="scientific">Rhododendron molle</name>
    <name type="common">Chinese azalea</name>
    <name type="synonym">Azalea mollis</name>
    <dbReference type="NCBI Taxonomy" id="49168"/>
    <lineage>
        <taxon>Eukaryota</taxon>
        <taxon>Viridiplantae</taxon>
        <taxon>Streptophyta</taxon>
        <taxon>Embryophyta</taxon>
        <taxon>Tracheophyta</taxon>
        <taxon>Spermatophyta</taxon>
        <taxon>Magnoliopsida</taxon>
        <taxon>eudicotyledons</taxon>
        <taxon>Gunneridae</taxon>
        <taxon>Pentapetalae</taxon>
        <taxon>asterids</taxon>
        <taxon>Ericales</taxon>
        <taxon>Ericaceae</taxon>
        <taxon>Ericoideae</taxon>
        <taxon>Rhodoreae</taxon>
        <taxon>Rhododendron</taxon>
    </lineage>
</organism>